<name>A0A9E7PQP3_9EURY</name>
<keyword evidence="8" id="KW-1185">Reference proteome</keyword>
<sequence>MKIEVLGTGCLKCKRLMKNVEKAVAESGVSAEIVKVEDITAIMERDVMLTPALMIDGELKVSGRVADVKEITELIGGN</sequence>
<dbReference type="Pfam" id="PF13192">
    <property type="entry name" value="Thioredoxin_3"/>
    <property type="match status" value="1"/>
</dbReference>
<dbReference type="InterPro" id="IPR005243">
    <property type="entry name" value="THIRX-like_proc"/>
</dbReference>
<dbReference type="InterPro" id="IPR012336">
    <property type="entry name" value="Thioredoxin-like_fold"/>
</dbReference>
<accession>A0A9E7PQP3</accession>
<evidence type="ECO:0000256" key="2">
    <source>
        <dbReference type="ARBA" id="ARBA00022982"/>
    </source>
</evidence>
<proteinExistence type="inferred from homology"/>
<evidence type="ECO:0000313" key="7">
    <source>
        <dbReference type="EMBL" id="UUX93204.1"/>
    </source>
</evidence>
<comment type="similarity">
    <text evidence="1 3">Belongs to the glutaredoxin family.</text>
</comment>
<dbReference type="KEGG" id="mend:L6E24_03520"/>
<evidence type="ECO:0000259" key="6">
    <source>
        <dbReference type="Pfam" id="PF13192"/>
    </source>
</evidence>
<dbReference type="RefSeq" id="WP_257743344.1">
    <property type="nucleotide sequence ID" value="NZ_CP096115.1"/>
</dbReference>
<dbReference type="NCBIfam" id="TIGR00412">
    <property type="entry name" value="redox_disulf_2"/>
    <property type="match status" value="1"/>
</dbReference>
<keyword evidence="2 3" id="KW-0249">Electron transport</keyword>
<dbReference type="Gene3D" id="3.40.30.10">
    <property type="entry name" value="Glutaredoxin"/>
    <property type="match status" value="1"/>
</dbReference>
<keyword evidence="3 5" id="KW-0676">Redox-active center</keyword>
<dbReference type="PANTHER" id="PTHR36450">
    <property type="entry name" value="THIOREDOXIN"/>
    <property type="match status" value="1"/>
</dbReference>
<dbReference type="PANTHER" id="PTHR36450:SF1">
    <property type="entry name" value="THIOREDOXIN"/>
    <property type="match status" value="1"/>
</dbReference>
<evidence type="ECO:0000256" key="4">
    <source>
        <dbReference type="PIRSR" id="PIRSR037031-50"/>
    </source>
</evidence>
<dbReference type="EMBL" id="CP096115">
    <property type="protein sequence ID" value="UUX93204.1"/>
    <property type="molecule type" value="Genomic_DNA"/>
</dbReference>
<evidence type="ECO:0000256" key="5">
    <source>
        <dbReference type="PIRSR" id="PIRSR037031-51"/>
    </source>
</evidence>
<keyword evidence="3" id="KW-0813">Transport</keyword>
<gene>
    <name evidence="7" type="ORF">L6E24_03520</name>
</gene>
<reference evidence="7" key="1">
    <citation type="submission" date="2022-04" db="EMBL/GenBank/DDBJ databases">
        <title>Complete genome of Methanoplanus endosymbiosus DSM 3599.</title>
        <authorList>
            <person name="Chen S.-C."/>
            <person name="You Y.-T."/>
            <person name="Zhou Y.-Z."/>
            <person name="Lai M.-C."/>
        </authorList>
    </citation>
    <scope>NUCLEOTIDE SEQUENCE</scope>
    <source>
        <strain evidence="7">DSM 3599</strain>
    </source>
</reference>
<dbReference type="GeneID" id="74306733"/>
<protein>
    <recommendedName>
        <fullName evidence="3">Thioredoxin</fullName>
    </recommendedName>
</protein>
<organism evidence="7 8">
    <name type="scientific">Methanoplanus endosymbiosus</name>
    <dbReference type="NCBI Taxonomy" id="33865"/>
    <lineage>
        <taxon>Archaea</taxon>
        <taxon>Methanobacteriati</taxon>
        <taxon>Methanobacteriota</taxon>
        <taxon>Stenosarchaea group</taxon>
        <taxon>Methanomicrobia</taxon>
        <taxon>Methanomicrobiales</taxon>
        <taxon>Methanomicrobiaceae</taxon>
        <taxon>Methanoplanus</taxon>
    </lineage>
</organism>
<keyword evidence="5" id="KW-1015">Disulfide bond</keyword>
<dbReference type="SUPFAM" id="SSF52833">
    <property type="entry name" value="Thioredoxin-like"/>
    <property type="match status" value="1"/>
</dbReference>
<feature type="active site" description="Nucleophile" evidence="4">
    <location>
        <position position="13"/>
    </location>
</feature>
<dbReference type="InterPro" id="IPR036249">
    <property type="entry name" value="Thioredoxin-like_sf"/>
</dbReference>
<dbReference type="AlphaFoldDB" id="A0A9E7PQP3"/>
<feature type="active site" description="Nucleophile" evidence="4">
    <location>
        <position position="10"/>
    </location>
</feature>
<dbReference type="PIRSF" id="PIRSF037031">
    <property type="entry name" value="Redox_disulphide_2"/>
    <property type="match status" value="1"/>
</dbReference>
<comment type="function">
    <text evidence="3">Does not function as a glutathione-disulfide oxidoreductase in the presence of glutathione and glutathione reductase. Has low thioredoxin activity in vitro.</text>
</comment>
<dbReference type="Proteomes" id="UP001060368">
    <property type="component" value="Chromosome"/>
</dbReference>
<evidence type="ECO:0000256" key="1">
    <source>
        <dbReference type="ARBA" id="ARBA00007787"/>
    </source>
</evidence>
<evidence type="ECO:0000256" key="3">
    <source>
        <dbReference type="PIRNR" id="PIRNR037031"/>
    </source>
</evidence>
<evidence type="ECO:0000313" key="8">
    <source>
        <dbReference type="Proteomes" id="UP001060368"/>
    </source>
</evidence>
<feature type="domain" description="Thioredoxin-like fold" evidence="6">
    <location>
        <begin position="1"/>
        <end position="75"/>
    </location>
</feature>
<feature type="disulfide bond" description="Redox-active" evidence="5">
    <location>
        <begin position="10"/>
        <end position="13"/>
    </location>
</feature>